<evidence type="ECO:0000259" key="2">
    <source>
        <dbReference type="Pfam" id="PF08609"/>
    </source>
</evidence>
<keyword evidence="1" id="KW-0732">Signal</keyword>
<evidence type="ECO:0000256" key="1">
    <source>
        <dbReference type="SAM" id="SignalP"/>
    </source>
</evidence>
<dbReference type="OrthoDB" id="10250458at2759"/>
<dbReference type="Gene3D" id="1.25.10.10">
    <property type="entry name" value="Leucine-rich Repeat Variant"/>
    <property type="match status" value="1"/>
</dbReference>
<protein>
    <submittedName>
        <fullName evidence="3">Nucleotide exchange factor SIL1</fullName>
    </submittedName>
</protein>
<organism evidence="3 4">
    <name type="scientific">Mucuna pruriens</name>
    <name type="common">Velvet bean</name>
    <name type="synonym">Dolichos pruriens</name>
    <dbReference type="NCBI Taxonomy" id="157652"/>
    <lineage>
        <taxon>Eukaryota</taxon>
        <taxon>Viridiplantae</taxon>
        <taxon>Streptophyta</taxon>
        <taxon>Embryophyta</taxon>
        <taxon>Tracheophyta</taxon>
        <taxon>Spermatophyta</taxon>
        <taxon>Magnoliopsida</taxon>
        <taxon>eudicotyledons</taxon>
        <taxon>Gunneridae</taxon>
        <taxon>Pentapetalae</taxon>
        <taxon>rosids</taxon>
        <taxon>fabids</taxon>
        <taxon>Fabales</taxon>
        <taxon>Fabaceae</taxon>
        <taxon>Papilionoideae</taxon>
        <taxon>50 kb inversion clade</taxon>
        <taxon>NPAAA clade</taxon>
        <taxon>indigoferoid/millettioid clade</taxon>
        <taxon>Phaseoleae</taxon>
        <taxon>Mucuna</taxon>
    </lineage>
</organism>
<evidence type="ECO:0000313" key="4">
    <source>
        <dbReference type="Proteomes" id="UP000257109"/>
    </source>
</evidence>
<dbReference type="InterPro" id="IPR013918">
    <property type="entry name" value="Nucleotide_exch_fac_Fes1"/>
</dbReference>
<dbReference type="STRING" id="157652.A0A371FIL3"/>
<proteinExistence type="predicted"/>
<dbReference type="PANTHER" id="PTHR19316:SF32">
    <property type="entry name" value="ARM REPEAT SUPERFAMILY PROTEIN"/>
    <property type="match status" value="1"/>
</dbReference>
<dbReference type="InterPro" id="IPR050693">
    <property type="entry name" value="Hsp70_NEF-Inhibitors"/>
</dbReference>
<accession>A0A371FIL3</accession>
<dbReference type="Proteomes" id="UP000257109">
    <property type="component" value="Unassembled WGS sequence"/>
</dbReference>
<dbReference type="GO" id="GO:0000774">
    <property type="term" value="F:adenyl-nucleotide exchange factor activity"/>
    <property type="evidence" value="ECO:0007669"/>
    <property type="project" value="TreeGrafter"/>
</dbReference>
<dbReference type="EMBL" id="QJKJ01008962">
    <property type="protein sequence ID" value="RDX78101.1"/>
    <property type="molecule type" value="Genomic_DNA"/>
</dbReference>
<sequence>MDRTLCFSLLLFTAAVAAATGGDEYNLTSGGLLWSTATEESDLEPPPDNSDSDGGFSSLDSMLQWAISHSDAEKLKESAEARQRLSASELQKRQIEIKEIMEKIKMPSDAELMKIAVSDLDNVSTSLEDRYRALQELVELVEPIDNANDLNKLGGLLAVANELNHSDPGIRTVAAWVLGKASQNNPIVQQQILELGVLSRLMKMVNSNSTEEANKALYAVSALIRNNLASQELFYAEAGGWMLQDILSNASLDVRLRRKAVLLLADLAGYQLENVDRDEPPFFSDQDLLKSVVDLTASTDLDLQEKALVAIKSLLQLRTTEARVFEDFCGLGDALNRMRQLLHDLMADEYERDYVMDMESLRVEVEHIFHTKLSHDECMLIPSIY</sequence>
<gene>
    <name evidence="3" type="primary">SIL1</name>
    <name evidence="3" type="ORF">CR513_41671</name>
</gene>
<dbReference type="InterPro" id="IPR011989">
    <property type="entry name" value="ARM-like"/>
</dbReference>
<reference evidence="3" key="1">
    <citation type="submission" date="2018-05" db="EMBL/GenBank/DDBJ databases">
        <title>Draft genome of Mucuna pruriens seed.</title>
        <authorList>
            <person name="Nnadi N.E."/>
            <person name="Vos R."/>
            <person name="Hasami M.H."/>
            <person name="Devisetty U.K."/>
            <person name="Aguiy J.C."/>
        </authorList>
    </citation>
    <scope>NUCLEOTIDE SEQUENCE [LARGE SCALE GENOMIC DNA]</scope>
    <source>
        <strain evidence="3">JCA_2017</strain>
    </source>
</reference>
<feature type="chain" id="PRO_5017018873" evidence="1">
    <location>
        <begin position="19"/>
        <end position="385"/>
    </location>
</feature>
<name>A0A371FIL3_MUCPR</name>
<feature type="domain" description="Nucleotide exchange factor Fes1" evidence="2">
    <location>
        <begin position="59"/>
        <end position="150"/>
    </location>
</feature>
<dbReference type="PANTHER" id="PTHR19316">
    <property type="entry name" value="PROTEIN FOLDING REGULATOR"/>
    <property type="match status" value="1"/>
</dbReference>
<dbReference type="SUPFAM" id="SSF48371">
    <property type="entry name" value="ARM repeat"/>
    <property type="match status" value="1"/>
</dbReference>
<dbReference type="InterPro" id="IPR016024">
    <property type="entry name" value="ARM-type_fold"/>
</dbReference>
<dbReference type="Pfam" id="PF08609">
    <property type="entry name" value="Fes1"/>
    <property type="match status" value="1"/>
</dbReference>
<comment type="caution">
    <text evidence="3">The sequence shown here is derived from an EMBL/GenBank/DDBJ whole genome shotgun (WGS) entry which is preliminary data.</text>
</comment>
<evidence type="ECO:0000313" key="3">
    <source>
        <dbReference type="EMBL" id="RDX78101.1"/>
    </source>
</evidence>
<dbReference type="AlphaFoldDB" id="A0A371FIL3"/>
<dbReference type="GO" id="GO:0005783">
    <property type="term" value="C:endoplasmic reticulum"/>
    <property type="evidence" value="ECO:0007669"/>
    <property type="project" value="TreeGrafter"/>
</dbReference>
<feature type="signal peptide" evidence="1">
    <location>
        <begin position="1"/>
        <end position="18"/>
    </location>
</feature>
<keyword evidence="4" id="KW-1185">Reference proteome</keyword>